<sequence length="269" mass="29977">MNEAARKLIALDLDGTLLTKQKLISPRTKRVLEEAKSQGHHVVIATGRPPRASLNYYHELGLTTPMVNFNGALVHHATDAEWGHHHFPLDRETALGVIDICERYGIHNVMAEVKDDFYLQQHDHQFLKILADGREPLGIGVIHDLLQDHPTSLLIQAQEQGVPELRKHLREHHAHVVEHRYWGTPWNVIEVMKAGVNKATGLSLIAESLGVAREHVIAFGDEDNDFEMIKYAGTGVAMGNGNPELKAMADAICDTNDNNGIAMMLEKLL</sequence>
<dbReference type="InterPro" id="IPR036412">
    <property type="entry name" value="HAD-like_sf"/>
</dbReference>
<evidence type="ECO:0008006" key="3">
    <source>
        <dbReference type="Google" id="ProtNLM"/>
    </source>
</evidence>
<dbReference type="GO" id="GO:0016791">
    <property type="term" value="F:phosphatase activity"/>
    <property type="evidence" value="ECO:0007669"/>
    <property type="project" value="TreeGrafter"/>
</dbReference>
<dbReference type="Gene3D" id="3.40.50.1000">
    <property type="entry name" value="HAD superfamily/HAD-like"/>
    <property type="match status" value="1"/>
</dbReference>
<gene>
    <name evidence="1" type="ORF">CBW65_01075</name>
</gene>
<evidence type="ECO:0000313" key="1">
    <source>
        <dbReference type="EMBL" id="ARU59798.1"/>
    </source>
</evidence>
<accession>A0A1Y0IH51</accession>
<name>A0A1Y0IH51_9BACL</name>
<dbReference type="AlphaFoldDB" id="A0A1Y0IH51"/>
<dbReference type="EMBL" id="CP021434">
    <property type="protein sequence ID" value="ARU59798.1"/>
    <property type="molecule type" value="Genomic_DNA"/>
</dbReference>
<dbReference type="NCBIfam" id="TIGR01484">
    <property type="entry name" value="HAD-SF-IIB"/>
    <property type="match status" value="1"/>
</dbReference>
<dbReference type="PROSITE" id="PS01228">
    <property type="entry name" value="COF_1"/>
    <property type="match status" value="1"/>
</dbReference>
<dbReference type="NCBIfam" id="TIGR00099">
    <property type="entry name" value="Cof-subfamily"/>
    <property type="match status" value="1"/>
</dbReference>
<keyword evidence="2" id="KW-1185">Reference proteome</keyword>
<dbReference type="InterPro" id="IPR000150">
    <property type="entry name" value="Cof"/>
</dbReference>
<dbReference type="KEGG" id="tum:CBW65_01075"/>
<protein>
    <recommendedName>
        <fullName evidence="3">Phosphatase</fullName>
    </recommendedName>
</protein>
<dbReference type="PANTHER" id="PTHR10000:SF23">
    <property type="entry name" value="5-AMINO-6-(5-PHOSPHO-D-RIBITYLAMINO)URACIL PHOSPHATASE YITU"/>
    <property type="match status" value="1"/>
</dbReference>
<dbReference type="GO" id="GO:0000287">
    <property type="term" value="F:magnesium ion binding"/>
    <property type="evidence" value="ECO:0007669"/>
    <property type="project" value="TreeGrafter"/>
</dbReference>
<dbReference type="SFLD" id="SFLDG01140">
    <property type="entry name" value="C2.B:_Phosphomannomutase_and_P"/>
    <property type="match status" value="1"/>
</dbReference>
<dbReference type="SUPFAM" id="SSF56784">
    <property type="entry name" value="HAD-like"/>
    <property type="match status" value="1"/>
</dbReference>
<dbReference type="Gene3D" id="3.30.1240.10">
    <property type="match status" value="1"/>
</dbReference>
<dbReference type="SFLD" id="SFLDS00003">
    <property type="entry name" value="Haloacid_Dehalogenase"/>
    <property type="match status" value="1"/>
</dbReference>
<dbReference type="InterPro" id="IPR023214">
    <property type="entry name" value="HAD_sf"/>
</dbReference>
<dbReference type="Proteomes" id="UP000195437">
    <property type="component" value="Chromosome"/>
</dbReference>
<dbReference type="GO" id="GO:0005829">
    <property type="term" value="C:cytosol"/>
    <property type="evidence" value="ECO:0007669"/>
    <property type="project" value="TreeGrafter"/>
</dbReference>
<dbReference type="OrthoDB" id="9781413at2"/>
<proteinExistence type="predicted"/>
<dbReference type="RefSeq" id="WP_087455186.1">
    <property type="nucleotide sequence ID" value="NZ_CP021434.1"/>
</dbReference>
<organism evidence="1 2">
    <name type="scientific">Tumebacillus avium</name>
    <dbReference type="NCBI Taxonomy" id="1903704"/>
    <lineage>
        <taxon>Bacteria</taxon>
        <taxon>Bacillati</taxon>
        <taxon>Bacillota</taxon>
        <taxon>Bacilli</taxon>
        <taxon>Bacillales</taxon>
        <taxon>Alicyclobacillaceae</taxon>
        <taxon>Tumebacillus</taxon>
    </lineage>
</organism>
<reference evidence="2" key="1">
    <citation type="submission" date="2017-05" db="EMBL/GenBank/DDBJ databases">
        <authorList>
            <person name="Sung H."/>
        </authorList>
    </citation>
    <scope>NUCLEOTIDE SEQUENCE [LARGE SCALE GENOMIC DNA]</scope>
    <source>
        <strain evidence="2">AR23208</strain>
    </source>
</reference>
<dbReference type="InterPro" id="IPR006379">
    <property type="entry name" value="HAD-SF_hydro_IIB"/>
</dbReference>
<evidence type="ECO:0000313" key="2">
    <source>
        <dbReference type="Proteomes" id="UP000195437"/>
    </source>
</evidence>
<dbReference type="CDD" id="cd07516">
    <property type="entry name" value="HAD_Pase"/>
    <property type="match status" value="1"/>
</dbReference>
<dbReference type="SFLD" id="SFLDG01144">
    <property type="entry name" value="C2.B.4:_PGP_Like"/>
    <property type="match status" value="1"/>
</dbReference>
<dbReference type="PANTHER" id="PTHR10000">
    <property type="entry name" value="PHOSPHOSERINE PHOSPHATASE"/>
    <property type="match status" value="1"/>
</dbReference>
<dbReference type="Pfam" id="PF08282">
    <property type="entry name" value="Hydrolase_3"/>
    <property type="match status" value="1"/>
</dbReference>